<evidence type="ECO:0000256" key="1">
    <source>
        <dbReference type="SAM" id="MobiDB-lite"/>
    </source>
</evidence>
<gene>
    <name evidence="2" type="ORF">YASMINEVIRUS_1196</name>
</gene>
<comment type="caution">
    <text evidence="2">The sequence shown here is derived from an EMBL/GenBank/DDBJ whole genome shotgun (WGS) entry which is preliminary data.</text>
</comment>
<dbReference type="Proteomes" id="UP000594342">
    <property type="component" value="Unassembled WGS sequence"/>
</dbReference>
<evidence type="ECO:0000313" key="3">
    <source>
        <dbReference type="Proteomes" id="UP000594342"/>
    </source>
</evidence>
<feature type="compositionally biased region" description="Basic and acidic residues" evidence="1">
    <location>
        <begin position="207"/>
        <end position="220"/>
    </location>
</feature>
<feature type="region of interest" description="Disordered" evidence="1">
    <location>
        <begin position="188"/>
        <end position="258"/>
    </location>
</feature>
<name>A0A5K0UAB4_9VIRU</name>
<proteinExistence type="predicted"/>
<sequence>MSDKLQAGNSDYPINYFADGRISPALSDEFSVMGRPATKEDIERHKTIQTERFIALCANTNATLAMSFFFENSDYIDVRAKRDEAWRNACLAGNVALVQFLCEVGNIELSTCNHIGFNLACLGQHIELANWFKGVDPNYHFEVVDGRIDVTSHKYLGAESTSRVRGHEYEHFTDDDIVEYQNQFKFDNQDGEDWEDPEEDPEEDAGQDDHDGDYNDHYDHDDYDDYDGQYEQYYEGLMEHYAEGDDYDDGYESPDSVS</sequence>
<protein>
    <recommendedName>
        <fullName evidence="4">Ankyrin repeat protein</fullName>
    </recommendedName>
</protein>
<evidence type="ECO:0000313" key="2">
    <source>
        <dbReference type="EMBL" id="VBB18665.1"/>
    </source>
</evidence>
<evidence type="ECO:0008006" key="4">
    <source>
        <dbReference type="Google" id="ProtNLM"/>
    </source>
</evidence>
<organism evidence="2 3">
    <name type="scientific">Yasminevirus sp. GU-2018</name>
    <dbReference type="NCBI Taxonomy" id="2420051"/>
    <lineage>
        <taxon>Viruses</taxon>
        <taxon>Varidnaviria</taxon>
        <taxon>Bamfordvirae</taxon>
        <taxon>Nucleocytoviricota</taxon>
        <taxon>Megaviricetes</taxon>
        <taxon>Imitervirales</taxon>
        <taxon>Mimiviridae</taxon>
        <taxon>Klosneuvirinae</taxon>
        <taxon>Yasminevirus</taxon>
        <taxon>Yasminevirus saudimassiliense</taxon>
    </lineage>
</organism>
<reference evidence="2 3" key="1">
    <citation type="submission" date="2018-10" db="EMBL/GenBank/DDBJ databases">
        <authorList>
            <consortium name="IHU Genomes"/>
        </authorList>
    </citation>
    <scope>NUCLEOTIDE SEQUENCE [LARGE SCALE GENOMIC DNA]</scope>
    <source>
        <strain evidence="2 3">A1</strain>
    </source>
</reference>
<dbReference type="EMBL" id="UPSH01000001">
    <property type="protein sequence ID" value="VBB18665.1"/>
    <property type="molecule type" value="Genomic_DNA"/>
</dbReference>
<accession>A0A5K0UAB4</accession>
<keyword evidence="3" id="KW-1185">Reference proteome</keyword>
<feature type="compositionally biased region" description="Acidic residues" evidence="1">
    <location>
        <begin position="189"/>
        <end position="206"/>
    </location>
</feature>